<dbReference type="OrthoDB" id="5006855at2"/>
<dbReference type="EMBL" id="JH636049">
    <property type="protein sequence ID" value="EID54934.1"/>
    <property type="molecule type" value="Genomic_DNA"/>
</dbReference>
<dbReference type="SUPFAM" id="SSF48264">
    <property type="entry name" value="Cytochrome P450"/>
    <property type="match status" value="1"/>
</dbReference>
<dbReference type="eggNOG" id="COG2513">
    <property type="taxonomic scope" value="Bacteria"/>
</dbReference>
<sequence length="234" mass="24822">MQIVNEPEAVSRLLNDRRYVVPAVRGCDEIGLEWLRGEVARFSSGIRHRRRRAAVSLILRGLDPAALREGARLADGAQETLAVRVVASALGLAVDPDDVAVVARHYQPHTPVSEDADAAVQRLVLACGGRGDERTVALIGVLVQACEATAVLIGRCRDAVRDGARGAAEDVVAEVLRSDPPVRTTRRVSRDGTTLLLDLASADLPFGAGAHSCPGREHAVAIAAGAVERAREAR</sequence>
<dbReference type="InterPro" id="IPR036396">
    <property type="entry name" value="Cyt_P450_sf"/>
</dbReference>
<dbReference type="PROSITE" id="PS00086">
    <property type="entry name" value="CYTOCHROME_P450"/>
    <property type="match status" value="1"/>
</dbReference>
<dbReference type="HOGENOM" id="CLU_078204_0_0_11"/>
<accession>I0V481</accession>
<name>I0V481_9PSEU</name>
<dbReference type="InterPro" id="IPR017972">
    <property type="entry name" value="Cyt_P450_CS"/>
</dbReference>
<dbReference type="GO" id="GO:0016705">
    <property type="term" value="F:oxidoreductase activity, acting on paired donors, with incorporation or reduction of molecular oxygen"/>
    <property type="evidence" value="ECO:0007669"/>
    <property type="project" value="InterPro"/>
</dbReference>
<evidence type="ECO:0000313" key="1">
    <source>
        <dbReference type="EMBL" id="EID54934.1"/>
    </source>
</evidence>
<keyword evidence="2" id="KW-1185">Reference proteome</keyword>
<gene>
    <name evidence="1" type="ORF">SacxiDRAFT_2715</name>
</gene>
<dbReference type="Proteomes" id="UP000004691">
    <property type="component" value="Unassembled WGS sequence"/>
</dbReference>
<protein>
    <recommendedName>
        <fullName evidence="3">Cytochrome P450</fullName>
    </recommendedName>
</protein>
<dbReference type="GO" id="GO:0005506">
    <property type="term" value="F:iron ion binding"/>
    <property type="evidence" value="ECO:0007669"/>
    <property type="project" value="InterPro"/>
</dbReference>
<dbReference type="RefSeq" id="WP_006239080.1">
    <property type="nucleotide sequence ID" value="NZ_JH636049.1"/>
</dbReference>
<proteinExistence type="predicted"/>
<organism evidence="1 2">
    <name type="scientific">Saccharomonospora xinjiangensis XJ-54</name>
    <dbReference type="NCBI Taxonomy" id="882086"/>
    <lineage>
        <taxon>Bacteria</taxon>
        <taxon>Bacillati</taxon>
        <taxon>Actinomycetota</taxon>
        <taxon>Actinomycetes</taxon>
        <taxon>Pseudonocardiales</taxon>
        <taxon>Pseudonocardiaceae</taxon>
        <taxon>Saccharomonospora</taxon>
    </lineage>
</organism>
<dbReference type="GO" id="GO:0020037">
    <property type="term" value="F:heme binding"/>
    <property type="evidence" value="ECO:0007669"/>
    <property type="project" value="InterPro"/>
</dbReference>
<evidence type="ECO:0008006" key="3">
    <source>
        <dbReference type="Google" id="ProtNLM"/>
    </source>
</evidence>
<evidence type="ECO:0000313" key="2">
    <source>
        <dbReference type="Proteomes" id="UP000004691"/>
    </source>
</evidence>
<reference evidence="1 2" key="1">
    <citation type="submission" date="2012-01" db="EMBL/GenBank/DDBJ databases">
        <title>Improved High-Quality Draft sequence of Saccharomonospora xinjiangensis XJ-54.</title>
        <authorList>
            <consortium name="US DOE Joint Genome Institute"/>
            <person name="Lucas S."/>
            <person name="Han J."/>
            <person name="Lapidus A."/>
            <person name="Cheng J.-F."/>
            <person name="Goodwin L."/>
            <person name="Pitluck S."/>
            <person name="Peters L."/>
            <person name="Mikhailova N."/>
            <person name="Teshima H."/>
            <person name="Detter J.C."/>
            <person name="Han C."/>
            <person name="Tapia R."/>
            <person name="Land M."/>
            <person name="Hauser L."/>
            <person name="Kyrpides N."/>
            <person name="Ivanova N."/>
            <person name="Pagani I."/>
            <person name="Brambilla E.-M."/>
            <person name="Klenk H.-P."/>
            <person name="Woyke T."/>
        </authorList>
    </citation>
    <scope>NUCLEOTIDE SEQUENCE [LARGE SCALE GENOMIC DNA]</scope>
    <source>
        <strain evidence="1 2">XJ-54</strain>
    </source>
</reference>
<dbReference type="AlphaFoldDB" id="I0V481"/>
<dbReference type="GO" id="GO:0004497">
    <property type="term" value="F:monooxygenase activity"/>
    <property type="evidence" value="ECO:0007669"/>
    <property type="project" value="InterPro"/>
</dbReference>
<dbReference type="STRING" id="882086.SacxiDRAFT_2715"/>